<evidence type="ECO:0000256" key="4">
    <source>
        <dbReference type="ARBA" id="ARBA00022692"/>
    </source>
</evidence>
<name>A0A0Q0RZ56_9ARCH</name>
<protein>
    <recommendedName>
        <fullName evidence="8">Major facilitator superfamily (MFS) profile domain-containing protein</fullName>
    </recommendedName>
</protein>
<feature type="domain" description="Major facilitator superfamily (MFS) profile" evidence="8">
    <location>
        <begin position="25"/>
        <end position="440"/>
    </location>
</feature>
<dbReference type="InterPro" id="IPR050814">
    <property type="entry name" value="Myo-inositol_Transporter"/>
</dbReference>
<dbReference type="PROSITE" id="PS00216">
    <property type="entry name" value="SUGAR_TRANSPORT_1"/>
    <property type="match status" value="2"/>
</dbReference>
<dbReference type="InterPro" id="IPR020846">
    <property type="entry name" value="MFS_dom"/>
</dbReference>
<comment type="subcellular location">
    <subcellularLocation>
        <location evidence="1">Membrane</location>
        <topology evidence="1">Multi-pass membrane protein</topology>
    </subcellularLocation>
</comment>
<sequence length="467" mass="51697">MMIYYIFMDYQFLDDRVTDKFQKKLSVLAAVGPFTDGFNEFGASTALLAIAVLFHLSAIMSSLILASYWIGVGAGGMIGGIFSDKIGRKTLFVYDTIGMGVFALISAISFSGTFFFFSRLLLGFFIGIDYVAALPLISEYSPIKDRGKQLSFQKFFFTLGALLAIGEGLALTVLVGVYLAWRYIFITAAIPVFILFFLRKSMPESLRWAVENGKEERVKSIKKRLNNYGIKVNVDKNDLGEETSIKDNIKKFFSRPNARALIYIFWLGTAYSMTINLVSVYEPKFLSDLGATSTLSLLGSVISAALGLLGTFIVMITVDKIGRKNIGVAGFILSSIPMGVMYVAFTLHFATLPLIMSMFAIFYFINVGTIGTLQYVPAAELGGTRNRGLSMGWDKLWEFPTAAGAFALYAFLGPINSVLFDTIMPVIAGIILYILAIETKDKSLEYIEDETINENEEAHTFKDVEEE</sequence>
<feature type="transmembrane region" description="Helical" evidence="7">
    <location>
        <begin position="328"/>
        <end position="349"/>
    </location>
</feature>
<keyword evidence="3" id="KW-0813">Transport</keyword>
<comment type="caution">
    <text evidence="9">The sequence shown here is derived from an EMBL/GenBank/DDBJ whole genome shotgun (WGS) entry which is preliminary data.</text>
</comment>
<reference evidence="9 10" key="1">
    <citation type="submission" date="2015-09" db="EMBL/GenBank/DDBJ databases">
        <title>Heavy metals and arsenic resistance mechanisms in polyextremophilic archaea of the family Ferroplasmaceae.</title>
        <authorList>
            <person name="Bulaev A.G."/>
            <person name="Kanygina A.V."/>
        </authorList>
    </citation>
    <scope>NUCLEOTIDE SEQUENCE [LARGE SCALE GENOMIC DNA]</scope>
    <source>
        <strain evidence="9 10">BH2</strain>
    </source>
</reference>
<dbReference type="GO" id="GO:0016020">
    <property type="term" value="C:membrane"/>
    <property type="evidence" value="ECO:0007669"/>
    <property type="project" value="UniProtKB-SubCell"/>
</dbReference>
<dbReference type="PANTHER" id="PTHR48020">
    <property type="entry name" value="PROTON MYO-INOSITOL COTRANSPORTER"/>
    <property type="match status" value="1"/>
</dbReference>
<feature type="transmembrane region" description="Helical" evidence="7">
    <location>
        <begin position="418"/>
        <end position="437"/>
    </location>
</feature>
<evidence type="ECO:0000256" key="6">
    <source>
        <dbReference type="ARBA" id="ARBA00023136"/>
    </source>
</evidence>
<evidence type="ECO:0000256" key="3">
    <source>
        <dbReference type="ARBA" id="ARBA00022448"/>
    </source>
</evidence>
<feature type="transmembrane region" description="Helical" evidence="7">
    <location>
        <begin position="293"/>
        <end position="316"/>
    </location>
</feature>
<feature type="transmembrane region" description="Helical" evidence="7">
    <location>
        <begin position="91"/>
        <end position="110"/>
    </location>
</feature>
<keyword evidence="5 7" id="KW-1133">Transmembrane helix</keyword>
<dbReference type="InterPro" id="IPR005828">
    <property type="entry name" value="MFS_sugar_transport-like"/>
</dbReference>
<feature type="transmembrane region" description="Helical" evidence="7">
    <location>
        <begin position="396"/>
        <end position="412"/>
    </location>
</feature>
<gene>
    <name evidence="9" type="ORF">AOG55_05885</name>
</gene>
<feature type="transmembrane region" description="Helical" evidence="7">
    <location>
        <begin position="260"/>
        <end position="281"/>
    </location>
</feature>
<dbReference type="RefSeq" id="WP_055040873.1">
    <property type="nucleotide sequence ID" value="NZ_LKBH01000099.1"/>
</dbReference>
<keyword evidence="6 7" id="KW-0472">Membrane</keyword>
<evidence type="ECO:0000313" key="10">
    <source>
        <dbReference type="Proteomes" id="UP000050301"/>
    </source>
</evidence>
<comment type="similarity">
    <text evidence="2">Belongs to the major facilitator superfamily. Sugar transporter (TC 2.A.1.1) family.</text>
</comment>
<dbReference type="InParanoid" id="A0A0Q0RZ56"/>
<proteinExistence type="inferred from homology"/>
<dbReference type="Gene3D" id="1.20.1250.20">
    <property type="entry name" value="MFS general substrate transporter like domains"/>
    <property type="match status" value="1"/>
</dbReference>
<dbReference type="InterPro" id="IPR036259">
    <property type="entry name" value="MFS_trans_sf"/>
</dbReference>
<evidence type="ECO:0000256" key="5">
    <source>
        <dbReference type="ARBA" id="ARBA00022989"/>
    </source>
</evidence>
<dbReference type="AlphaFoldDB" id="A0A0Q0RZ56"/>
<accession>A0A0Q0RZ56</accession>
<dbReference type="SUPFAM" id="SSF103473">
    <property type="entry name" value="MFS general substrate transporter"/>
    <property type="match status" value="1"/>
</dbReference>
<evidence type="ECO:0000256" key="1">
    <source>
        <dbReference type="ARBA" id="ARBA00004141"/>
    </source>
</evidence>
<evidence type="ECO:0000313" key="9">
    <source>
        <dbReference type="EMBL" id="KQB35765.1"/>
    </source>
</evidence>
<organism evidence="9 10">
    <name type="scientific">Acidiplasma cupricumulans</name>
    <dbReference type="NCBI Taxonomy" id="312540"/>
    <lineage>
        <taxon>Archaea</taxon>
        <taxon>Methanobacteriati</taxon>
        <taxon>Thermoplasmatota</taxon>
        <taxon>Thermoplasmata</taxon>
        <taxon>Thermoplasmatales</taxon>
        <taxon>Ferroplasmaceae</taxon>
        <taxon>Acidiplasma</taxon>
    </lineage>
</organism>
<keyword evidence="4 7" id="KW-0812">Transmembrane</keyword>
<dbReference type="PROSITE" id="PS00217">
    <property type="entry name" value="SUGAR_TRANSPORT_2"/>
    <property type="match status" value="1"/>
</dbReference>
<dbReference type="Proteomes" id="UP000050301">
    <property type="component" value="Unassembled WGS sequence"/>
</dbReference>
<dbReference type="InterPro" id="IPR005829">
    <property type="entry name" value="Sugar_transporter_CS"/>
</dbReference>
<feature type="transmembrane region" description="Helical" evidence="7">
    <location>
        <begin position="116"/>
        <end position="134"/>
    </location>
</feature>
<evidence type="ECO:0000256" key="7">
    <source>
        <dbReference type="SAM" id="Phobius"/>
    </source>
</evidence>
<dbReference type="GO" id="GO:0022857">
    <property type="term" value="F:transmembrane transporter activity"/>
    <property type="evidence" value="ECO:0007669"/>
    <property type="project" value="InterPro"/>
</dbReference>
<feature type="transmembrane region" description="Helical" evidence="7">
    <location>
        <begin position="46"/>
        <end position="70"/>
    </location>
</feature>
<evidence type="ECO:0000256" key="2">
    <source>
        <dbReference type="ARBA" id="ARBA00010992"/>
    </source>
</evidence>
<keyword evidence="10" id="KW-1185">Reference proteome</keyword>
<feature type="transmembrane region" description="Helical" evidence="7">
    <location>
        <begin position="155"/>
        <end position="174"/>
    </location>
</feature>
<dbReference type="PROSITE" id="PS50850">
    <property type="entry name" value="MFS"/>
    <property type="match status" value="1"/>
</dbReference>
<dbReference type="PANTHER" id="PTHR48020:SF12">
    <property type="entry name" value="PROTON MYO-INOSITOL COTRANSPORTER"/>
    <property type="match status" value="1"/>
</dbReference>
<dbReference type="Pfam" id="PF00083">
    <property type="entry name" value="Sugar_tr"/>
    <property type="match status" value="1"/>
</dbReference>
<dbReference type="EMBL" id="LKBH01000099">
    <property type="protein sequence ID" value="KQB35765.1"/>
    <property type="molecule type" value="Genomic_DNA"/>
</dbReference>
<feature type="transmembrane region" description="Helical" evidence="7">
    <location>
        <begin position="180"/>
        <end position="198"/>
    </location>
</feature>
<feature type="transmembrane region" description="Helical" evidence="7">
    <location>
        <begin position="355"/>
        <end position="376"/>
    </location>
</feature>
<evidence type="ECO:0000259" key="8">
    <source>
        <dbReference type="PROSITE" id="PS50850"/>
    </source>
</evidence>